<keyword evidence="4" id="KW-0472">Membrane</keyword>
<evidence type="ECO:0000256" key="1">
    <source>
        <dbReference type="ARBA" id="ARBA00008655"/>
    </source>
</evidence>
<evidence type="ECO:0000259" key="5">
    <source>
        <dbReference type="Pfam" id="PF16076"/>
    </source>
</evidence>
<feature type="transmembrane region" description="Helical" evidence="4">
    <location>
        <begin position="134"/>
        <end position="153"/>
    </location>
</feature>
<reference evidence="6" key="1">
    <citation type="submission" date="2022-11" db="EMBL/GenBank/DDBJ databases">
        <authorList>
            <person name="Kikuchi T."/>
        </authorList>
    </citation>
    <scope>NUCLEOTIDE SEQUENCE</scope>
    <source>
        <strain evidence="6">PS1010</strain>
    </source>
</reference>
<dbReference type="GO" id="GO:0005783">
    <property type="term" value="C:endoplasmic reticulum"/>
    <property type="evidence" value="ECO:0007669"/>
    <property type="project" value="TreeGrafter"/>
</dbReference>
<keyword evidence="2" id="KW-0808">Transferase</keyword>
<evidence type="ECO:0000256" key="3">
    <source>
        <dbReference type="ARBA" id="ARBA00023315"/>
    </source>
</evidence>
<dbReference type="Proteomes" id="UP001152747">
    <property type="component" value="Unassembled WGS sequence"/>
</dbReference>
<name>A0A9P1ITK4_9PELO</name>
<dbReference type="Pfam" id="PF16076">
    <property type="entry name" value="Acyltransf_C"/>
    <property type="match status" value="1"/>
</dbReference>
<dbReference type="GO" id="GO:0016746">
    <property type="term" value="F:acyltransferase activity"/>
    <property type="evidence" value="ECO:0007669"/>
    <property type="project" value="UniProtKB-KW"/>
</dbReference>
<organism evidence="6 7">
    <name type="scientific">Caenorhabditis angaria</name>
    <dbReference type="NCBI Taxonomy" id="860376"/>
    <lineage>
        <taxon>Eukaryota</taxon>
        <taxon>Metazoa</taxon>
        <taxon>Ecdysozoa</taxon>
        <taxon>Nematoda</taxon>
        <taxon>Chromadorea</taxon>
        <taxon>Rhabditida</taxon>
        <taxon>Rhabditina</taxon>
        <taxon>Rhabditomorpha</taxon>
        <taxon>Rhabditoidea</taxon>
        <taxon>Rhabditidae</taxon>
        <taxon>Peloderinae</taxon>
        <taxon>Caenorhabditis</taxon>
    </lineage>
</organism>
<proteinExistence type="inferred from homology"/>
<sequence length="167" mass="19929">MREKDYIDYIYDITIAYPYNIVQSEVDLVLKGSAPKEVHFHVKKIPIGQVPLSDSDVQKWLNDRWLIKEQVLHNFYSEEQPINRQFPIERGDGVWRSWKESKLHIFVKITALMFWYTVISACIYHIWFVRSLQIGFSYFFIVSFILNLGYGGIDKFIIQSWQKSVRN</sequence>
<dbReference type="PANTHER" id="PTHR10983">
    <property type="entry name" value="1-ACYLGLYCEROL-3-PHOSPHATE ACYLTRANSFERASE-RELATED"/>
    <property type="match status" value="1"/>
</dbReference>
<keyword evidence="7" id="KW-1185">Reference proteome</keyword>
<keyword evidence="4" id="KW-1133">Transmembrane helix</keyword>
<evidence type="ECO:0000313" key="6">
    <source>
        <dbReference type="EMBL" id="CAI5450876.1"/>
    </source>
</evidence>
<dbReference type="EMBL" id="CANHGI010000005">
    <property type="protein sequence ID" value="CAI5450876.1"/>
    <property type="molecule type" value="Genomic_DNA"/>
</dbReference>
<feature type="domain" description="Acyltransferase C-terminal" evidence="5">
    <location>
        <begin position="29"/>
        <end position="79"/>
    </location>
</feature>
<dbReference type="InterPro" id="IPR032098">
    <property type="entry name" value="Acyltransf_C"/>
</dbReference>
<evidence type="ECO:0000256" key="4">
    <source>
        <dbReference type="SAM" id="Phobius"/>
    </source>
</evidence>
<dbReference type="AlphaFoldDB" id="A0A9P1ITK4"/>
<feature type="transmembrane region" description="Helical" evidence="4">
    <location>
        <begin position="105"/>
        <end position="128"/>
    </location>
</feature>
<dbReference type="GO" id="GO:0036149">
    <property type="term" value="P:phosphatidylinositol acyl-chain remodeling"/>
    <property type="evidence" value="ECO:0007669"/>
    <property type="project" value="TreeGrafter"/>
</dbReference>
<protein>
    <recommendedName>
        <fullName evidence="5">Acyltransferase C-terminal domain-containing protein</fullName>
    </recommendedName>
</protein>
<evidence type="ECO:0000256" key="2">
    <source>
        <dbReference type="ARBA" id="ARBA00022679"/>
    </source>
</evidence>
<accession>A0A9P1ITK4</accession>
<evidence type="ECO:0000313" key="7">
    <source>
        <dbReference type="Proteomes" id="UP001152747"/>
    </source>
</evidence>
<keyword evidence="4" id="KW-0812">Transmembrane</keyword>
<comment type="caution">
    <text evidence="6">The sequence shown here is derived from an EMBL/GenBank/DDBJ whole genome shotgun (WGS) entry which is preliminary data.</text>
</comment>
<comment type="similarity">
    <text evidence="1">Belongs to the 1-acyl-sn-glycerol-3-phosphate acyltransferase family.</text>
</comment>
<gene>
    <name evidence="6" type="ORF">CAMP_LOCUS13513</name>
</gene>
<keyword evidence="3" id="KW-0012">Acyltransferase</keyword>
<dbReference type="OrthoDB" id="186786at2759"/>
<dbReference type="PANTHER" id="PTHR10983:SF20">
    <property type="entry name" value="LYSOPHOSPHATIDYLINOSITOL ACYLTRANSFERASE 10"/>
    <property type="match status" value="1"/>
</dbReference>